<sequence length="493" mass="52522">MPAMNGQPPAVDAERSPYRVKLFNDAVLGAVELSTPAVSLLDTPHAQRLRDLKQLGATSLVFPSASHCRLEHSLGVAATGCAWVDALLSYPRRHGLRDDGGDSLFDTPREAADARSLVQLAGLAHDLGHGPFSHLFDSKVLRRGVYANYSPDAVPALRHEWRSVMMLEDAVDEMGLDVERGVVRAAAEMIDVRRRGGGGGHDGAVPAWMMGLVANDEGAPDADRLDYLSRDSRYLNMPCGVDARRLMATSKVCGGGKVVGWPVKEAFALMDVYHTRYKLHKMAYSHRVTVGIDALLTDALLSADTHLHFTASIDDPSAFLGLDDTILHRLQFATEPALAPARALINRLRRRQLYPLCGELLCTPPTAAPPGEAPAHRRLTAADVAAHQVSGGGVDLRPEDIVVAPAVLSYAMGTVNPVERIPFWEGPAGGGGGDDSLLGPGGVARVSRLVGTGACQEEVVRVYARREGAGVAAAVQTAFQRVVAAWGLGTVTG</sequence>
<comment type="caution">
    <text evidence="1">The sequence shown here is derived from an EMBL/GenBank/DDBJ whole genome shotgun (WGS) entry which is preliminary data.</text>
</comment>
<proteinExistence type="predicted"/>
<evidence type="ECO:0000313" key="2">
    <source>
        <dbReference type="Proteomes" id="UP000798662"/>
    </source>
</evidence>
<dbReference type="EMBL" id="CM020620">
    <property type="protein sequence ID" value="KAK1868887.1"/>
    <property type="molecule type" value="Genomic_DNA"/>
</dbReference>
<accession>A0ACC3CGI9</accession>
<evidence type="ECO:0000313" key="1">
    <source>
        <dbReference type="EMBL" id="KAK1868887.1"/>
    </source>
</evidence>
<keyword evidence="2" id="KW-1185">Reference proteome</keyword>
<dbReference type="Proteomes" id="UP000798662">
    <property type="component" value="Chromosome 3"/>
</dbReference>
<protein>
    <submittedName>
        <fullName evidence="1">Uncharacterized protein</fullName>
    </submittedName>
</protein>
<gene>
    <name evidence="1" type="ORF">I4F81_011369</name>
</gene>
<reference evidence="1" key="1">
    <citation type="submission" date="2019-11" db="EMBL/GenBank/DDBJ databases">
        <title>Nori genome reveals adaptations in red seaweeds to the harsh intertidal environment.</title>
        <authorList>
            <person name="Wang D."/>
            <person name="Mao Y."/>
        </authorList>
    </citation>
    <scope>NUCLEOTIDE SEQUENCE</scope>
    <source>
        <tissue evidence="1">Gametophyte</tissue>
    </source>
</reference>
<organism evidence="1 2">
    <name type="scientific">Pyropia yezoensis</name>
    <name type="common">Susabi-nori</name>
    <name type="synonym">Porphyra yezoensis</name>
    <dbReference type="NCBI Taxonomy" id="2788"/>
    <lineage>
        <taxon>Eukaryota</taxon>
        <taxon>Rhodophyta</taxon>
        <taxon>Bangiophyceae</taxon>
        <taxon>Bangiales</taxon>
        <taxon>Bangiaceae</taxon>
        <taxon>Pyropia</taxon>
    </lineage>
</organism>
<name>A0ACC3CGI9_PYRYE</name>